<dbReference type="EMBL" id="NBTZ01000023">
    <property type="protein sequence ID" value="OTP78463.1"/>
    <property type="molecule type" value="Genomic_DNA"/>
</dbReference>
<evidence type="ECO:0000313" key="4">
    <source>
        <dbReference type="Proteomes" id="UP000195221"/>
    </source>
</evidence>
<feature type="transmembrane region" description="Helical" evidence="1">
    <location>
        <begin position="32"/>
        <end position="50"/>
    </location>
</feature>
<dbReference type="Pfam" id="PF19029">
    <property type="entry name" value="DUF883_C"/>
    <property type="match status" value="1"/>
</dbReference>
<evidence type="ECO:0000259" key="2">
    <source>
        <dbReference type="Pfam" id="PF19029"/>
    </source>
</evidence>
<dbReference type="Proteomes" id="UP000195221">
    <property type="component" value="Unassembled WGS sequence"/>
</dbReference>
<evidence type="ECO:0000313" key="3">
    <source>
        <dbReference type="EMBL" id="OTP78463.1"/>
    </source>
</evidence>
<reference evidence="3 4" key="1">
    <citation type="submission" date="2017-03" db="EMBL/GenBank/DDBJ databases">
        <title>Genome analysis of strain PAMC 26577.</title>
        <authorList>
            <person name="Oh H.-M."/>
            <person name="Yang J.-A."/>
        </authorList>
    </citation>
    <scope>NUCLEOTIDE SEQUENCE [LARGE SCALE GENOMIC DNA]</scope>
    <source>
        <strain evidence="3 4">PAMC 26577</strain>
    </source>
</reference>
<evidence type="ECO:0000256" key="1">
    <source>
        <dbReference type="SAM" id="Phobius"/>
    </source>
</evidence>
<proteinExistence type="predicted"/>
<keyword evidence="1" id="KW-0812">Transmembrane</keyword>
<keyword evidence="1" id="KW-1133">Transmembrane helix</keyword>
<comment type="caution">
    <text evidence="3">The sequence shown here is derived from an EMBL/GenBank/DDBJ whole genome shotgun (WGS) entry which is preliminary data.</text>
</comment>
<organism evidence="3 4">
    <name type="scientific">Caballeronia sordidicola</name>
    <name type="common">Burkholderia sordidicola</name>
    <dbReference type="NCBI Taxonomy" id="196367"/>
    <lineage>
        <taxon>Bacteria</taxon>
        <taxon>Pseudomonadati</taxon>
        <taxon>Pseudomonadota</taxon>
        <taxon>Betaproteobacteria</taxon>
        <taxon>Burkholderiales</taxon>
        <taxon>Burkholderiaceae</taxon>
        <taxon>Caballeronia</taxon>
    </lineage>
</organism>
<accession>A0A242N4H1</accession>
<dbReference type="AlphaFoldDB" id="A0A242N4H1"/>
<keyword evidence="1" id="KW-0472">Membrane</keyword>
<feature type="domain" description="DUF883" evidence="2">
    <location>
        <begin position="23"/>
        <end position="50"/>
    </location>
</feature>
<gene>
    <name evidence="3" type="ORF">PAMC26577_04690</name>
</gene>
<protein>
    <recommendedName>
        <fullName evidence="2">DUF883 domain-containing protein</fullName>
    </recommendedName>
</protein>
<name>A0A242N4H1_CABSO</name>
<sequence>MREVLGDAQEVLQRNYRAASDSADDFVHENPWKAITLAAVGGIIVGMLIIR</sequence>
<dbReference type="InterPro" id="IPR043605">
    <property type="entry name" value="DUF883_C"/>
</dbReference>